<proteinExistence type="predicted"/>
<reference evidence="2" key="1">
    <citation type="submission" date="2019-08" db="EMBL/GenBank/DDBJ databases">
        <authorList>
            <person name="Kucharzyk K."/>
            <person name="Murdoch R.W."/>
            <person name="Higgins S."/>
            <person name="Loffler F."/>
        </authorList>
    </citation>
    <scope>NUCLEOTIDE SEQUENCE</scope>
</reference>
<gene>
    <name evidence="2" type="ORF">SDC9_68269</name>
</gene>
<protein>
    <submittedName>
        <fullName evidence="2">Uncharacterized protein</fullName>
    </submittedName>
</protein>
<dbReference type="EMBL" id="VSSQ01003673">
    <property type="protein sequence ID" value="MPM21819.1"/>
    <property type="molecule type" value="Genomic_DNA"/>
</dbReference>
<evidence type="ECO:0000256" key="1">
    <source>
        <dbReference type="SAM" id="Phobius"/>
    </source>
</evidence>
<comment type="caution">
    <text evidence="2">The sequence shown here is derived from an EMBL/GenBank/DDBJ whole genome shotgun (WGS) entry which is preliminary data.</text>
</comment>
<accession>A0A644Y0E2</accession>
<sequence>MTFILFIYCIPYSSLSLLLYMIFKTILYQIISFVNISIMKMHIVINNLFLFYLYLSNHNKLRGY</sequence>
<evidence type="ECO:0000313" key="2">
    <source>
        <dbReference type="EMBL" id="MPM21819.1"/>
    </source>
</evidence>
<keyword evidence="1" id="KW-1133">Transmembrane helix</keyword>
<feature type="transmembrane region" description="Helical" evidence="1">
    <location>
        <begin position="5"/>
        <end position="23"/>
    </location>
</feature>
<feature type="transmembrane region" description="Helical" evidence="1">
    <location>
        <begin position="29"/>
        <end position="55"/>
    </location>
</feature>
<keyword evidence="1" id="KW-0812">Transmembrane</keyword>
<keyword evidence="1" id="KW-0472">Membrane</keyword>
<dbReference type="AlphaFoldDB" id="A0A644Y0E2"/>
<name>A0A644Y0E2_9ZZZZ</name>
<organism evidence="2">
    <name type="scientific">bioreactor metagenome</name>
    <dbReference type="NCBI Taxonomy" id="1076179"/>
    <lineage>
        <taxon>unclassified sequences</taxon>
        <taxon>metagenomes</taxon>
        <taxon>ecological metagenomes</taxon>
    </lineage>
</organism>